<dbReference type="Proteomes" id="UP000005244">
    <property type="component" value="Unassembled WGS sequence"/>
</dbReference>
<dbReference type="GO" id="GO:0003677">
    <property type="term" value="F:DNA binding"/>
    <property type="evidence" value="ECO:0007669"/>
    <property type="project" value="UniProtKB-KW"/>
</dbReference>
<organism evidence="2 3">
    <name type="scientific">Peptoanaerobacter stomatis</name>
    <dbReference type="NCBI Taxonomy" id="796937"/>
    <lineage>
        <taxon>Bacteria</taxon>
        <taxon>Bacillati</taxon>
        <taxon>Bacillota</taxon>
        <taxon>Clostridia</taxon>
        <taxon>Peptostreptococcales</taxon>
        <taxon>Filifactoraceae</taxon>
        <taxon>Peptoanaerobacter</taxon>
    </lineage>
</organism>
<dbReference type="InterPro" id="IPR045526">
    <property type="entry name" value="DUF6471"/>
</dbReference>
<keyword evidence="3" id="KW-1185">Reference proteome</keyword>
<protein>
    <submittedName>
        <fullName evidence="2">DNA-binding helix-turn-helix domain protein</fullName>
    </submittedName>
</protein>
<dbReference type="SUPFAM" id="SSF47413">
    <property type="entry name" value="lambda repressor-like DNA-binding domains"/>
    <property type="match status" value="1"/>
</dbReference>
<sequence length="63" mass="7179">MNAGNIIKKLLIDKKLTQAELAKKINSSPQNLTNKLNRGDFRVSEFAEMLDILGYEIKIEKKC</sequence>
<evidence type="ECO:0000313" key="3">
    <source>
        <dbReference type="Proteomes" id="UP000005244"/>
    </source>
</evidence>
<comment type="caution">
    <text evidence="2">The sequence shown here is derived from an EMBL/GenBank/DDBJ whole genome shotgun (WGS) entry which is preliminary data.</text>
</comment>
<dbReference type="PROSITE" id="PS50943">
    <property type="entry name" value="HTH_CROC1"/>
    <property type="match status" value="1"/>
</dbReference>
<feature type="domain" description="HTH cro/C1-type" evidence="1">
    <location>
        <begin position="7"/>
        <end position="34"/>
    </location>
</feature>
<dbReference type="InterPro" id="IPR010982">
    <property type="entry name" value="Lambda_DNA-bd_dom_sf"/>
</dbReference>
<dbReference type="InterPro" id="IPR001387">
    <property type="entry name" value="Cro/C1-type_HTH"/>
</dbReference>
<dbReference type="EMBL" id="ALNK01000038">
    <property type="protein sequence ID" value="EJU19781.1"/>
    <property type="molecule type" value="Genomic_DNA"/>
</dbReference>
<evidence type="ECO:0000313" key="2">
    <source>
        <dbReference type="EMBL" id="EJU19781.1"/>
    </source>
</evidence>
<dbReference type="Gene3D" id="1.10.260.40">
    <property type="entry name" value="lambda repressor-like DNA-binding domains"/>
    <property type="match status" value="1"/>
</dbReference>
<dbReference type="AlphaFoldDB" id="J4W0B0"/>
<keyword evidence="2" id="KW-0238">DNA-binding</keyword>
<dbReference type="CDD" id="cd00093">
    <property type="entry name" value="HTH_XRE"/>
    <property type="match status" value="1"/>
</dbReference>
<proteinExistence type="predicted"/>
<name>J4W0B0_9FIRM</name>
<accession>J4W0B0</accession>
<dbReference type="Pfam" id="PF20075">
    <property type="entry name" value="DUF6471"/>
    <property type="match status" value="1"/>
</dbReference>
<dbReference type="RefSeq" id="WP_009531764.1">
    <property type="nucleotide sequence ID" value="NZ_ALNK01000038.1"/>
</dbReference>
<gene>
    <name evidence="2" type="ORF">HMPREF1143_1920</name>
</gene>
<evidence type="ECO:0000259" key="1">
    <source>
        <dbReference type="PROSITE" id="PS50943"/>
    </source>
</evidence>
<reference evidence="2 3" key="1">
    <citation type="submission" date="2012-07" db="EMBL/GenBank/DDBJ databases">
        <authorList>
            <person name="Durkin A.S."/>
            <person name="McCorrison J."/>
            <person name="Torralba M."/>
            <person name="Gillis M."/>
            <person name="Methe B."/>
            <person name="Sutton G."/>
            <person name="Nelson K.E."/>
        </authorList>
    </citation>
    <scope>NUCLEOTIDE SEQUENCE [LARGE SCALE GENOMIC DNA]</scope>
    <source>
        <strain evidence="2 3">OBRC8</strain>
    </source>
</reference>